<feature type="compositionally biased region" description="Basic residues" evidence="4">
    <location>
        <begin position="363"/>
        <end position="375"/>
    </location>
</feature>
<dbReference type="PANTHER" id="PTHR46267">
    <property type="entry name" value="SINGLE MYB HISTONE 4"/>
    <property type="match status" value="1"/>
</dbReference>
<keyword evidence="7" id="KW-1185">Reference proteome</keyword>
<evidence type="ECO:0000256" key="1">
    <source>
        <dbReference type="ARBA" id="ARBA00004123"/>
    </source>
</evidence>
<dbReference type="Gene3D" id="1.10.10.60">
    <property type="entry name" value="Homeodomain-like"/>
    <property type="match status" value="2"/>
</dbReference>
<feature type="compositionally biased region" description="Basic and acidic residues" evidence="4">
    <location>
        <begin position="483"/>
        <end position="495"/>
    </location>
</feature>
<evidence type="ECO:0000313" key="7">
    <source>
        <dbReference type="Proteomes" id="UP000006753"/>
    </source>
</evidence>
<dbReference type="GeneID" id="18762237"/>
<dbReference type="GO" id="GO:0003691">
    <property type="term" value="F:double-stranded telomeric DNA binding"/>
    <property type="evidence" value="ECO:0007669"/>
    <property type="project" value="InterPro"/>
</dbReference>
<feature type="region of interest" description="Disordered" evidence="4">
    <location>
        <begin position="256"/>
        <end position="286"/>
    </location>
</feature>
<keyword evidence="2 6" id="KW-0238">DNA-binding</keyword>
<name>K1XT79_MARBU</name>
<keyword evidence="3" id="KW-0539">Nucleus</keyword>
<sequence length="609" mass="67891">MDCGNTIDPFLLDVLNPPIDGPELYNPAAPPLHTPNVAKHTGGPAPIEPNVSLLNDEPSLQLHRDSRPNPGTISNDDAGNFDFGMPTAYRADASHNIGDSSFDRSMGGSSRQDLNTIMDPSMDTMTAGSVNWSLTMEPSKKDRQLPQPPATKKQPKPTLPPMLPALELPDEHQSGKYEPVASSIHDNHGWNILNIHFQPQQPELKVRSDLSFNTEHNYSEESTQELTGINTYTTVSSQAPVTVPVVSNDVHSSLNAQENDLEEPSLPPKSAPKPKKKSGPRKPWDEDETFALIRGVGKKGLGDWKNILELPEYKPIFALKCRNTSDLKDRWRTICPPGLQTEPQQRPSSISGDDCSNSLTPTGRRKRTNKTKRKSERITNERFAEISGIEVTNVKGSFRRPNVHFTAEEDTKIFAAWKIYGSDWSKAMNDPRFSNFGHRTPTDLRDRFRNRFKDHWKRHKECKNADLSKEKAGITDNPSKVQPTDEKSTRPERQDAIPNHLPSMDASSFSQTGSSFYQLPSVEAPAFSQAGEWEDSSFWLMNGNPGQMGENVMSGPYTSMDINSIISPEQVPPLHPEQVQCLQDFNNNAAPINENMPAFSGQLSLREIQ</sequence>
<dbReference type="CDD" id="cd11660">
    <property type="entry name" value="SANT_TRF"/>
    <property type="match status" value="2"/>
</dbReference>
<feature type="region of interest" description="Disordered" evidence="4">
    <location>
        <begin position="463"/>
        <end position="509"/>
    </location>
</feature>
<evidence type="ECO:0000256" key="3">
    <source>
        <dbReference type="ARBA" id="ARBA00023242"/>
    </source>
</evidence>
<dbReference type="KEGG" id="mbe:MBM_06302"/>
<reference evidence="6 7" key="1">
    <citation type="journal article" date="2012" name="BMC Genomics">
        <title>Sequencing the genome of Marssonina brunnea reveals fungus-poplar co-evolution.</title>
        <authorList>
            <person name="Zhu S."/>
            <person name="Cao Y.-Z."/>
            <person name="Jiang C."/>
            <person name="Tan B.-Y."/>
            <person name="Wang Z."/>
            <person name="Feng S."/>
            <person name="Zhang L."/>
            <person name="Su X.-H."/>
            <person name="Brejova B."/>
            <person name="Vinar T."/>
            <person name="Xu M."/>
            <person name="Wang M.-X."/>
            <person name="Zhang S.-G."/>
            <person name="Huang M.-R."/>
            <person name="Wu R."/>
            <person name="Zhou Y."/>
        </authorList>
    </citation>
    <scope>NUCLEOTIDE SEQUENCE [LARGE SCALE GENOMIC DNA]</scope>
    <source>
        <strain evidence="6 7">MB_m1</strain>
    </source>
</reference>
<dbReference type="eggNOG" id="ENOG502S225">
    <property type="taxonomic scope" value="Eukaryota"/>
</dbReference>
<dbReference type="EMBL" id="JH921441">
    <property type="protein sequence ID" value="EKD15674.1"/>
    <property type="molecule type" value="Genomic_DNA"/>
</dbReference>
<feature type="compositionally biased region" description="Basic and acidic residues" evidence="4">
    <location>
        <begin position="463"/>
        <end position="473"/>
    </location>
</feature>
<dbReference type="OrthoDB" id="608866at2759"/>
<protein>
    <submittedName>
        <fullName evidence="6">MYB DNA-binding domain containing protein</fullName>
    </submittedName>
</protein>
<dbReference type="Proteomes" id="UP000006753">
    <property type="component" value="Unassembled WGS sequence"/>
</dbReference>
<proteinExistence type="predicted"/>
<feature type="domain" description="Myb-like" evidence="5">
    <location>
        <begin position="276"/>
        <end position="335"/>
    </location>
</feature>
<dbReference type="HOGENOM" id="CLU_448396_0_0_1"/>
<evidence type="ECO:0000313" key="6">
    <source>
        <dbReference type="EMBL" id="EKD15674.1"/>
    </source>
</evidence>
<dbReference type="STRING" id="1072389.K1XT79"/>
<dbReference type="OMA" id="RWRTCCP"/>
<dbReference type="SMART" id="SM00717">
    <property type="entry name" value="SANT"/>
    <property type="match status" value="2"/>
</dbReference>
<organism evidence="6 7">
    <name type="scientific">Marssonina brunnea f. sp. multigermtubi (strain MB_m1)</name>
    <name type="common">Marssonina leaf spot fungus</name>
    <dbReference type="NCBI Taxonomy" id="1072389"/>
    <lineage>
        <taxon>Eukaryota</taxon>
        <taxon>Fungi</taxon>
        <taxon>Dikarya</taxon>
        <taxon>Ascomycota</taxon>
        <taxon>Pezizomycotina</taxon>
        <taxon>Leotiomycetes</taxon>
        <taxon>Helotiales</taxon>
        <taxon>Drepanopezizaceae</taxon>
        <taxon>Drepanopeziza</taxon>
    </lineage>
</organism>
<gene>
    <name evidence="6" type="ORF">MBM_06302</name>
</gene>
<feature type="region of interest" description="Disordered" evidence="4">
    <location>
        <begin position="92"/>
        <end position="112"/>
    </location>
</feature>
<dbReference type="InterPro" id="IPR044597">
    <property type="entry name" value="SMH1-6"/>
</dbReference>
<dbReference type="PANTHER" id="PTHR46267:SF15">
    <property type="entry name" value="WINGED HELIX-TURN-HELIX TRANSCRIPTION REPRESSOR DNA-BINDING PROTEIN-RELATED"/>
    <property type="match status" value="1"/>
</dbReference>
<dbReference type="InParanoid" id="K1XT79"/>
<feature type="region of interest" description="Disordered" evidence="4">
    <location>
        <begin position="60"/>
        <end position="80"/>
    </location>
</feature>
<evidence type="ECO:0000259" key="5">
    <source>
        <dbReference type="PROSITE" id="PS50090"/>
    </source>
</evidence>
<dbReference type="GO" id="GO:0005634">
    <property type="term" value="C:nucleus"/>
    <property type="evidence" value="ECO:0007669"/>
    <property type="project" value="UniProtKB-SubCell"/>
</dbReference>
<accession>K1XT79</accession>
<evidence type="ECO:0000256" key="4">
    <source>
        <dbReference type="SAM" id="MobiDB-lite"/>
    </source>
</evidence>
<evidence type="ECO:0000256" key="2">
    <source>
        <dbReference type="ARBA" id="ARBA00023125"/>
    </source>
</evidence>
<feature type="region of interest" description="Disordered" evidence="4">
    <location>
        <begin position="335"/>
        <end position="377"/>
    </location>
</feature>
<dbReference type="AlphaFoldDB" id="K1XT79"/>
<dbReference type="InterPro" id="IPR009057">
    <property type="entry name" value="Homeodomain-like_sf"/>
</dbReference>
<dbReference type="PROSITE" id="PS50090">
    <property type="entry name" value="MYB_LIKE"/>
    <property type="match status" value="1"/>
</dbReference>
<dbReference type="RefSeq" id="XP_007294191.1">
    <property type="nucleotide sequence ID" value="XM_007294129.1"/>
</dbReference>
<feature type="compositionally biased region" description="Polar residues" evidence="4">
    <location>
        <begin position="341"/>
        <end position="359"/>
    </location>
</feature>
<feature type="region of interest" description="Disordered" evidence="4">
    <location>
        <begin position="137"/>
        <end position="163"/>
    </location>
</feature>
<comment type="subcellular location">
    <subcellularLocation>
        <location evidence="1">Nucleus</location>
    </subcellularLocation>
</comment>
<dbReference type="SUPFAM" id="SSF46689">
    <property type="entry name" value="Homeodomain-like"/>
    <property type="match status" value="2"/>
</dbReference>
<dbReference type="InterPro" id="IPR001005">
    <property type="entry name" value="SANT/Myb"/>
</dbReference>